<gene>
    <name evidence="2" type="ORF">METZ01_LOCUS378623</name>
</gene>
<accession>A0A382TUN4</accession>
<dbReference type="EMBL" id="UINC01139307">
    <property type="protein sequence ID" value="SVD25769.1"/>
    <property type="molecule type" value="Genomic_DNA"/>
</dbReference>
<dbReference type="SUPFAM" id="SSF54001">
    <property type="entry name" value="Cysteine proteinases"/>
    <property type="match status" value="1"/>
</dbReference>
<evidence type="ECO:0000313" key="2">
    <source>
        <dbReference type="EMBL" id="SVD25769.1"/>
    </source>
</evidence>
<organism evidence="2">
    <name type="scientific">marine metagenome</name>
    <dbReference type="NCBI Taxonomy" id="408172"/>
    <lineage>
        <taxon>unclassified sequences</taxon>
        <taxon>metagenomes</taxon>
        <taxon>ecological metagenomes</taxon>
    </lineage>
</organism>
<reference evidence="2" key="1">
    <citation type="submission" date="2018-05" db="EMBL/GenBank/DDBJ databases">
        <authorList>
            <person name="Lanie J.A."/>
            <person name="Ng W.-L."/>
            <person name="Kazmierczak K.M."/>
            <person name="Andrzejewski T.M."/>
            <person name="Davidsen T.M."/>
            <person name="Wayne K.J."/>
            <person name="Tettelin H."/>
            <person name="Glass J.I."/>
            <person name="Rusch D."/>
            <person name="Podicherti R."/>
            <person name="Tsui H.-C.T."/>
            <person name="Winkler M.E."/>
        </authorList>
    </citation>
    <scope>NUCLEOTIDE SEQUENCE</scope>
</reference>
<dbReference type="InterPro" id="IPR038765">
    <property type="entry name" value="Papain-like_cys_pep_sf"/>
</dbReference>
<evidence type="ECO:0000259" key="1">
    <source>
        <dbReference type="Pfam" id="PF01841"/>
    </source>
</evidence>
<protein>
    <recommendedName>
        <fullName evidence="1">Transglutaminase-like domain-containing protein</fullName>
    </recommendedName>
</protein>
<dbReference type="Pfam" id="PF01841">
    <property type="entry name" value="Transglut_core"/>
    <property type="match status" value="1"/>
</dbReference>
<dbReference type="InterPro" id="IPR002931">
    <property type="entry name" value="Transglutaminase-like"/>
</dbReference>
<dbReference type="AlphaFoldDB" id="A0A382TUN4"/>
<feature type="domain" description="Transglutaminase-like" evidence="1">
    <location>
        <begin position="1"/>
        <end position="96"/>
    </location>
</feature>
<dbReference type="Gene3D" id="3.10.620.30">
    <property type="match status" value="1"/>
</dbReference>
<proteinExistence type="predicted"/>
<name>A0A382TUN4_9ZZZZ</name>
<feature type="non-terminal residue" evidence="2">
    <location>
        <position position="1"/>
    </location>
</feature>
<sequence length="171" mass="20007">ITKKLETKEEKVFRLFQWTHETIQPRPKSLPIMDDHVWNIYVRGYGVSDNFHDLFTTLCNYIGVDAFILKLNSNDSEQYIIMSVVKIKKGWVLFDPHKGIYFSNKMGEWATIEEINNQNWKLEKLSPTEIPESFFKPYLDKLPSIDNIGLNRANTQSPVNRLLLAIQQIGF</sequence>